<dbReference type="EMBL" id="JAOQKJ010000006">
    <property type="protein sequence ID" value="MCU6744542.1"/>
    <property type="molecule type" value="Genomic_DNA"/>
</dbReference>
<keyword evidence="1" id="KW-0812">Transmembrane</keyword>
<organism evidence="2 3">
    <name type="scientific">Suilimivivens aceti</name>
    <dbReference type="NCBI Taxonomy" id="2981774"/>
    <lineage>
        <taxon>Bacteria</taxon>
        <taxon>Bacillati</taxon>
        <taxon>Bacillota</taxon>
        <taxon>Clostridia</taxon>
        <taxon>Lachnospirales</taxon>
        <taxon>Lachnospiraceae</taxon>
        <taxon>Suilimivivens</taxon>
    </lineage>
</organism>
<accession>A0ABT2T2Q9</accession>
<reference evidence="2 3" key="1">
    <citation type="journal article" date="2021" name="ISME Commun">
        <title>Automated analysis of genomic sequences facilitates high-throughput and comprehensive description of bacteria.</title>
        <authorList>
            <person name="Hitch T.C.A."/>
        </authorList>
    </citation>
    <scope>NUCLEOTIDE SEQUENCE [LARGE SCALE GENOMIC DNA]</scope>
    <source>
        <strain evidence="2 3">Sanger_18</strain>
    </source>
</reference>
<dbReference type="Proteomes" id="UP001652432">
    <property type="component" value="Unassembled WGS sequence"/>
</dbReference>
<dbReference type="Pfam" id="PF07136">
    <property type="entry name" value="DUF1385"/>
    <property type="match status" value="1"/>
</dbReference>
<keyword evidence="1" id="KW-0472">Membrane</keyword>
<gene>
    <name evidence="2" type="ORF">OCV77_08540</name>
</gene>
<proteinExistence type="predicted"/>
<feature type="transmembrane region" description="Helical" evidence="1">
    <location>
        <begin position="213"/>
        <end position="232"/>
    </location>
</feature>
<dbReference type="PANTHER" id="PTHR42867:SF1">
    <property type="entry name" value="MEMBRANE PROTEIN-RELATED"/>
    <property type="match status" value="1"/>
</dbReference>
<feature type="transmembrane region" description="Helical" evidence="1">
    <location>
        <begin position="238"/>
        <end position="259"/>
    </location>
</feature>
<feature type="transmembrane region" description="Helical" evidence="1">
    <location>
        <begin position="112"/>
        <end position="136"/>
    </location>
</feature>
<feature type="transmembrane region" description="Helical" evidence="1">
    <location>
        <begin position="148"/>
        <end position="171"/>
    </location>
</feature>
<comment type="caution">
    <text evidence="2">The sequence shown here is derived from an EMBL/GenBank/DDBJ whole genome shotgun (WGS) entry which is preliminary data.</text>
</comment>
<keyword evidence="3" id="KW-1185">Reference proteome</keyword>
<keyword evidence="1" id="KW-1133">Transmembrane helix</keyword>
<evidence type="ECO:0000256" key="1">
    <source>
        <dbReference type="SAM" id="Phobius"/>
    </source>
</evidence>
<evidence type="ECO:0000313" key="3">
    <source>
        <dbReference type="Proteomes" id="UP001652432"/>
    </source>
</evidence>
<protein>
    <submittedName>
        <fullName evidence="2">DUF1385 domain-containing protein</fullName>
    </submittedName>
</protein>
<name>A0ABT2T2Q9_9FIRM</name>
<dbReference type="RefSeq" id="WP_262574621.1">
    <property type="nucleotide sequence ID" value="NZ_JAOQKJ010000006.1"/>
</dbReference>
<sequence length="332" mass="37670">MGKKKKTTHYSGIGGQAVLEGVMMKNKDDYAVAIRKPNGEIEVEVDVYRGILHDSALKKIPFIRGIFNFLDSMILGMKTINYSASFYEDEEAEETKLDKALNKVSGGRAEKILMGVTTVASIVIAIAVFMLLPYFLSTLLVQYIRNDSLLAIIEGIIRILIFVIYIVAISLMKDIHRLYQYHGAEHKCINCVENGRPLTIHNVMRSSRIHKRCGTSFMFLVVFVSIILFFFIRVQNSALRVVLRIALVPVIAGISYEIIRLAGRSDNIFVKIISAPGMWLQKLTTKEPDREMAEVAIRSVEAVFDWKSYLKDEFGYEVDDSWLQDEPGEEEE</sequence>
<dbReference type="InterPro" id="IPR010787">
    <property type="entry name" value="DUF1385"/>
</dbReference>
<dbReference type="PANTHER" id="PTHR42867">
    <property type="entry name" value="MEMBRANE PROTEIN-RELATED"/>
    <property type="match status" value="1"/>
</dbReference>
<evidence type="ECO:0000313" key="2">
    <source>
        <dbReference type="EMBL" id="MCU6744542.1"/>
    </source>
</evidence>